<dbReference type="Gene3D" id="3.30.70.1230">
    <property type="entry name" value="Nucleotide cyclase"/>
    <property type="match status" value="1"/>
</dbReference>
<keyword evidence="3" id="KW-1003">Cell membrane</keyword>
<dbReference type="SUPFAM" id="SSF55073">
    <property type="entry name" value="Nucleotide cyclase"/>
    <property type="match status" value="1"/>
</dbReference>
<feature type="transmembrane region" description="Helical" evidence="7">
    <location>
        <begin position="7"/>
        <end position="25"/>
    </location>
</feature>
<comment type="caution">
    <text evidence="9">The sequence shown here is derived from an EMBL/GenBank/DDBJ whole genome shotgun (WGS) entry which is preliminary data.</text>
</comment>
<evidence type="ECO:0000259" key="8">
    <source>
        <dbReference type="PROSITE" id="PS50125"/>
    </source>
</evidence>
<dbReference type="FunFam" id="3.30.70.1230:FF:000016">
    <property type="entry name" value="Adenylate/guanylate cyclase domain-containing protein"/>
    <property type="match status" value="1"/>
</dbReference>
<evidence type="ECO:0000256" key="7">
    <source>
        <dbReference type="SAM" id="Phobius"/>
    </source>
</evidence>
<feature type="transmembrane region" description="Helical" evidence="7">
    <location>
        <begin position="343"/>
        <end position="362"/>
    </location>
</feature>
<gene>
    <name evidence="9" type="ORF">ENJ10_09705</name>
</gene>
<dbReference type="GO" id="GO:0004016">
    <property type="term" value="F:adenylate cyclase activity"/>
    <property type="evidence" value="ECO:0007669"/>
    <property type="project" value="UniProtKB-ARBA"/>
</dbReference>
<reference evidence="9" key="1">
    <citation type="journal article" date="2020" name="mSystems">
        <title>Genome- and Community-Level Interaction Insights into Carbon Utilization and Element Cycling Functions of Hydrothermarchaeota in Hydrothermal Sediment.</title>
        <authorList>
            <person name="Zhou Z."/>
            <person name="Liu Y."/>
            <person name="Xu W."/>
            <person name="Pan J."/>
            <person name="Luo Z.H."/>
            <person name="Li M."/>
        </authorList>
    </citation>
    <scope>NUCLEOTIDE SEQUENCE [LARGE SCALE GENOMIC DNA]</scope>
    <source>
        <strain evidence="9">HyVt-456</strain>
    </source>
</reference>
<sequence length="715" mass="81482">MKKNIKKVLYGAFWGALAAVFVWLLDNYVAPGLMYEYEARTYDWRVRQKVADVPDQSIENIVVIDIDGRSVSELGKFYQWPRRYYPQIIDYLDAGGAAAIGLDIIFDRDIWRPEEDKLFINSVRNQGHVYNALYFGGTDSLNFRYAMKKEPAAFDAEKFYFQLHSKYRPRFRKEQRLENEFFELLNASRGVGHVNFNADIDGVVRSIHLFTDFNGHLYPSLGLRMYMDMLGADSIAVNTPELLSLFGGGRELAAIPIDERGNMLINYYGTYKTFRYISFYDILSKNIDAEYFRDKIFLVGTSLAGLFDLRSTPILQAFPGVEIHANILNTLVNGDFVRRTSPHTGFIIMLLIGAFLGIVISYMSPFWSITVVLLTGAGYVITAAMLFFEQNMWLDIVNPLLTIFFTFSLTYVYRFATEERKKRFIRSTFSHFVTKSVVDELLANPEKIKLGGEKKNCTVFFSDVAGFTSISERLTPEALVSLLNDYLTQMTNIVFKYNGMLDKYEGDAIMAVFGAPVSYGNDAYNACAAALEMQETLQRMRDMWRKQGKDELHARMGINSGPMVVGNMGSETRFDYTVMGDAVNLGARLEPANKQYGTLIMIGDETRKQAGDLIIVRQLDLLRVKGKNEPVKVYELVGTREKGISEDMQRVLELFRGGFEAYLGQSWGQALNYFEQALAIKPNDGPSKRYVQRCRLYVQKPPAPDWDGVFTMTTK</sequence>
<organism evidence="9">
    <name type="scientific">Caldithrix abyssi</name>
    <dbReference type="NCBI Taxonomy" id="187145"/>
    <lineage>
        <taxon>Bacteria</taxon>
        <taxon>Pseudomonadati</taxon>
        <taxon>Calditrichota</taxon>
        <taxon>Calditrichia</taxon>
        <taxon>Calditrichales</taxon>
        <taxon>Calditrichaceae</taxon>
        <taxon>Caldithrix</taxon>
    </lineage>
</organism>
<dbReference type="Pfam" id="PF05226">
    <property type="entry name" value="CHASE2"/>
    <property type="match status" value="1"/>
</dbReference>
<dbReference type="InterPro" id="IPR001054">
    <property type="entry name" value="A/G_cyclase"/>
</dbReference>
<evidence type="ECO:0000256" key="3">
    <source>
        <dbReference type="ARBA" id="ARBA00022475"/>
    </source>
</evidence>
<keyword evidence="5 7" id="KW-1133">Transmembrane helix</keyword>
<dbReference type="CDD" id="cd07302">
    <property type="entry name" value="CHD"/>
    <property type="match status" value="1"/>
</dbReference>
<feature type="transmembrane region" description="Helical" evidence="7">
    <location>
        <begin position="400"/>
        <end position="416"/>
    </location>
</feature>
<evidence type="ECO:0000256" key="1">
    <source>
        <dbReference type="ARBA" id="ARBA00004196"/>
    </source>
</evidence>
<dbReference type="GO" id="GO:0035556">
    <property type="term" value="P:intracellular signal transduction"/>
    <property type="evidence" value="ECO:0007669"/>
    <property type="project" value="InterPro"/>
</dbReference>
<dbReference type="SMART" id="SM00044">
    <property type="entry name" value="CYCc"/>
    <property type="match status" value="1"/>
</dbReference>
<evidence type="ECO:0000256" key="4">
    <source>
        <dbReference type="ARBA" id="ARBA00022692"/>
    </source>
</evidence>
<comment type="subcellular location">
    <subcellularLocation>
        <location evidence="1">Cell envelope</location>
    </subcellularLocation>
</comment>
<dbReference type="EMBL" id="DRLD01000266">
    <property type="protein sequence ID" value="HED10951.1"/>
    <property type="molecule type" value="Genomic_DNA"/>
</dbReference>
<keyword evidence="4 7" id="KW-0812">Transmembrane</keyword>
<dbReference type="PROSITE" id="PS50125">
    <property type="entry name" value="GUANYLATE_CYCLASE_2"/>
    <property type="match status" value="1"/>
</dbReference>
<dbReference type="AlphaFoldDB" id="A0A7V1PVG1"/>
<dbReference type="Pfam" id="PF00211">
    <property type="entry name" value="Guanylate_cyc"/>
    <property type="match status" value="1"/>
</dbReference>
<name>A0A7V1PVG1_CALAY</name>
<evidence type="ECO:0000256" key="5">
    <source>
        <dbReference type="ARBA" id="ARBA00022989"/>
    </source>
</evidence>
<proteinExistence type="inferred from homology"/>
<feature type="domain" description="Guanylate cyclase" evidence="8">
    <location>
        <begin position="458"/>
        <end position="590"/>
    </location>
</feature>
<evidence type="ECO:0000256" key="2">
    <source>
        <dbReference type="ARBA" id="ARBA00005381"/>
    </source>
</evidence>
<dbReference type="InterPro" id="IPR007890">
    <property type="entry name" value="CHASE2"/>
</dbReference>
<accession>A0A7V1PVG1</accession>
<dbReference type="InterPro" id="IPR050697">
    <property type="entry name" value="Adenylyl/Guanylyl_Cyclase_3/4"/>
</dbReference>
<keyword evidence="6 7" id="KW-0472">Membrane</keyword>
<dbReference type="PANTHER" id="PTHR43081:SF1">
    <property type="entry name" value="ADENYLATE CYCLASE, TERMINAL-DIFFERENTIATION SPECIFIC"/>
    <property type="match status" value="1"/>
</dbReference>
<evidence type="ECO:0000313" key="9">
    <source>
        <dbReference type="EMBL" id="HED10951.1"/>
    </source>
</evidence>
<evidence type="ECO:0000256" key="6">
    <source>
        <dbReference type="ARBA" id="ARBA00023136"/>
    </source>
</evidence>
<dbReference type="GO" id="GO:0030313">
    <property type="term" value="C:cell envelope"/>
    <property type="evidence" value="ECO:0007669"/>
    <property type="project" value="UniProtKB-SubCell"/>
</dbReference>
<dbReference type="GO" id="GO:0006171">
    <property type="term" value="P:cAMP biosynthetic process"/>
    <property type="evidence" value="ECO:0007669"/>
    <property type="project" value="TreeGrafter"/>
</dbReference>
<protein>
    <submittedName>
        <fullName evidence="9">Adenylate/guanylate cyclase domain-containing protein</fullName>
    </submittedName>
</protein>
<comment type="similarity">
    <text evidence="2">Belongs to the adenylyl cyclase class-3 family.</text>
</comment>
<dbReference type="Proteomes" id="UP000886005">
    <property type="component" value="Unassembled WGS sequence"/>
</dbReference>
<dbReference type="PANTHER" id="PTHR43081">
    <property type="entry name" value="ADENYLATE CYCLASE, TERMINAL-DIFFERENTIATION SPECIFIC-RELATED"/>
    <property type="match status" value="1"/>
</dbReference>
<dbReference type="SMART" id="SM01080">
    <property type="entry name" value="CHASE2"/>
    <property type="match status" value="1"/>
</dbReference>
<dbReference type="InterPro" id="IPR029787">
    <property type="entry name" value="Nucleotide_cyclase"/>
</dbReference>
<feature type="transmembrane region" description="Helical" evidence="7">
    <location>
        <begin position="369"/>
        <end position="388"/>
    </location>
</feature>